<comment type="subcellular location">
    <subcellularLocation>
        <location evidence="1">Cell membrane</location>
        <topology evidence="1">Multi-pass membrane protein</topology>
    </subcellularLocation>
</comment>
<dbReference type="AlphaFoldDB" id="A0A7Y9WY03"/>
<protein>
    <submittedName>
        <fullName evidence="10">Iron complex transport system permease protein</fullName>
    </submittedName>
</protein>
<evidence type="ECO:0000256" key="5">
    <source>
        <dbReference type="ARBA" id="ARBA00022692"/>
    </source>
</evidence>
<evidence type="ECO:0000256" key="6">
    <source>
        <dbReference type="ARBA" id="ARBA00022989"/>
    </source>
</evidence>
<reference evidence="10 11" key="1">
    <citation type="submission" date="2020-07" db="EMBL/GenBank/DDBJ databases">
        <title>Sequencing the genomes of 1000 actinobacteria strains.</title>
        <authorList>
            <person name="Klenk H.-P."/>
        </authorList>
    </citation>
    <scope>NUCLEOTIDE SEQUENCE [LARGE SCALE GENOMIC DNA]</scope>
    <source>
        <strain evidence="10 11">DSM 45876</strain>
    </source>
</reference>
<feature type="transmembrane region" description="Helical" evidence="9">
    <location>
        <begin position="157"/>
        <end position="175"/>
    </location>
</feature>
<dbReference type="CDD" id="cd06550">
    <property type="entry name" value="TM_ABC_iron-siderophores_like"/>
    <property type="match status" value="1"/>
</dbReference>
<feature type="transmembrane region" description="Helical" evidence="9">
    <location>
        <begin position="102"/>
        <end position="121"/>
    </location>
</feature>
<dbReference type="InterPro" id="IPR037294">
    <property type="entry name" value="ABC_BtuC-like"/>
</dbReference>
<dbReference type="GO" id="GO:0033214">
    <property type="term" value="P:siderophore-iron import into cell"/>
    <property type="evidence" value="ECO:0007669"/>
    <property type="project" value="TreeGrafter"/>
</dbReference>
<feature type="transmembrane region" description="Helical" evidence="9">
    <location>
        <begin position="133"/>
        <end position="151"/>
    </location>
</feature>
<dbReference type="FunFam" id="1.10.3470.10:FF:000001">
    <property type="entry name" value="Vitamin B12 ABC transporter permease BtuC"/>
    <property type="match status" value="1"/>
</dbReference>
<feature type="region of interest" description="Disordered" evidence="8">
    <location>
        <begin position="23"/>
        <end position="43"/>
    </location>
</feature>
<accession>A0A7Y9WY03</accession>
<dbReference type="EMBL" id="JACCHK010000001">
    <property type="protein sequence ID" value="NYH41433.1"/>
    <property type="molecule type" value="Genomic_DNA"/>
</dbReference>
<sequence>MSTAVRRATTTPEPTLDATATVTEATPSVTDRKSAPPPARRGTRTARAAGLVAAVALLGVIVVLSIAVGAKALPLADVWSGLLHRDATEYAVVHRMRLPRTLLGLLAGAALGVAGAVMQALTRNPLADPGLLGINAGASAAVATAAAFLGVTAIGGYVWFALLGAAVVTALVYAVGGGRGATPARLALAGAALNATLYSYVSAVMLLDTASLDRLRFWTVGSLASADSATVTRVLPFILVGLLVALGAARPLNALALGDDAARALGARPGLIRAAVIVAVTLLCGAATAACGPIVFVGLLVPHLVRALTGPDLRWLLPYCAVLAPALLLGADVLGRVLGRPGELQVGMVTAVLGGPLFLWLVTRAKVAHP</sequence>
<gene>
    <name evidence="10" type="ORF">HNR22_001160</name>
</gene>
<dbReference type="Gene3D" id="1.10.3470.10">
    <property type="entry name" value="ABC transporter involved in vitamin B12 uptake, BtuC"/>
    <property type="match status" value="1"/>
</dbReference>
<evidence type="ECO:0000313" key="11">
    <source>
        <dbReference type="Proteomes" id="UP000523545"/>
    </source>
</evidence>
<keyword evidence="6 9" id="KW-1133">Transmembrane helix</keyword>
<dbReference type="GO" id="GO:0005886">
    <property type="term" value="C:plasma membrane"/>
    <property type="evidence" value="ECO:0007669"/>
    <property type="project" value="UniProtKB-SubCell"/>
</dbReference>
<feature type="transmembrane region" description="Helical" evidence="9">
    <location>
        <begin position="346"/>
        <end position="363"/>
    </location>
</feature>
<evidence type="ECO:0000256" key="8">
    <source>
        <dbReference type="SAM" id="MobiDB-lite"/>
    </source>
</evidence>
<evidence type="ECO:0000256" key="1">
    <source>
        <dbReference type="ARBA" id="ARBA00004651"/>
    </source>
</evidence>
<dbReference type="PANTHER" id="PTHR30472:SF1">
    <property type="entry name" value="FE(3+) DICITRATE TRANSPORT SYSTEM PERMEASE PROTEIN FECC-RELATED"/>
    <property type="match status" value="1"/>
</dbReference>
<keyword evidence="7 9" id="KW-0472">Membrane</keyword>
<organism evidence="10 11">
    <name type="scientific">Micromonospora jinlongensis</name>
    <dbReference type="NCBI Taxonomy" id="1287877"/>
    <lineage>
        <taxon>Bacteria</taxon>
        <taxon>Bacillati</taxon>
        <taxon>Actinomycetota</taxon>
        <taxon>Actinomycetes</taxon>
        <taxon>Micromonosporales</taxon>
        <taxon>Micromonosporaceae</taxon>
        <taxon>Micromonospora</taxon>
    </lineage>
</organism>
<feature type="transmembrane region" description="Helical" evidence="9">
    <location>
        <begin position="48"/>
        <end position="70"/>
    </location>
</feature>
<dbReference type="PANTHER" id="PTHR30472">
    <property type="entry name" value="FERRIC ENTEROBACTIN TRANSPORT SYSTEM PERMEASE PROTEIN"/>
    <property type="match status" value="1"/>
</dbReference>
<keyword evidence="3" id="KW-0813">Transport</keyword>
<dbReference type="SUPFAM" id="SSF81345">
    <property type="entry name" value="ABC transporter involved in vitamin B12 uptake, BtuC"/>
    <property type="match status" value="1"/>
</dbReference>
<dbReference type="InterPro" id="IPR000522">
    <property type="entry name" value="ABC_transptr_permease_BtuC"/>
</dbReference>
<keyword evidence="4" id="KW-1003">Cell membrane</keyword>
<evidence type="ECO:0000256" key="7">
    <source>
        <dbReference type="ARBA" id="ARBA00023136"/>
    </source>
</evidence>
<evidence type="ECO:0000256" key="2">
    <source>
        <dbReference type="ARBA" id="ARBA00007935"/>
    </source>
</evidence>
<feature type="transmembrane region" description="Helical" evidence="9">
    <location>
        <begin position="270"/>
        <end position="296"/>
    </location>
</feature>
<proteinExistence type="inferred from homology"/>
<evidence type="ECO:0000256" key="9">
    <source>
        <dbReference type="SAM" id="Phobius"/>
    </source>
</evidence>
<keyword evidence="5 9" id="KW-0812">Transmembrane</keyword>
<name>A0A7Y9WY03_9ACTN</name>
<feature type="transmembrane region" description="Helical" evidence="9">
    <location>
        <begin position="187"/>
        <end position="210"/>
    </location>
</feature>
<dbReference type="Pfam" id="PF01032">
    <property type="entry name" value="FecCD"/>
    <property type="match status" value="1"/>
</dbReference>
<dbReference type="GO" id="GO:0022857">
    <property type="term" value="F:transmembrane transporter activity"/>
    <property type="evidence" value="ECO:0007669"/>
    <property type="project" value="InterPro"/>
</dbReference>
<comment type="caution">
    <text evidence="10">The sequence shown here is derived from an EMBL/GenBank/DDBJ whole genome shotgun (WGS) entry which is preliminary data.</text>
</comment>
<dbReference type="Proteomes" id="UP000523545">
    <property type="component" value="Unassembled WGS sequence"/>
</dbReference>
<evidence type="ECO:0000256" key="4">
    <source>
        <dbReference type="ARBA" id="ARBA00022475"/>
    </source>
</evidence>
<evidence type="ECO:0000313" key="10">
    <source>
        <dbReference type="EMBL" id="NYH41433.1"/>
    </source>
</evidence>
<comment type="similarity">
    <text evidence="2">Belongs to the binding-protein-dependent transport system permease family. FecCD subfamily.</text>
</comment>
<keyword evidence="11" id="KW-1185">Reference proteome</keyword>
<feature type="transmembrane region" description="Helical" evidence="9">
    <location>
        <begin position="230"/>
        <end position="249"/>
    </location>
</feature>
<feature type="transmembrane region" description="Helical" evidence="9">
    <location>
        <begin position="316"/>
        <end position="334"/>
    </location>
</feature>
<evidence type="ECO:0000256" key="3">
    <source>
        <dbReference type="ARBA" id="ARBA00022448"/>
    </source>
</evidence>